<evidence type="ECO:0000313" key="2">
    <source>
        <dbReference type="Proteomes" id="UP000028700"/>
    </source>
</evidence>
<dbReference type="Proteomes" id="UP000028700">
    <property type="component" value="Unassembled WGS sequence"/>
</dbReference>
<dbReference type="EMBL" id="BBJM01000042">
    <property type="protein sequence ID" value="GAK48616.1"/>
    <property type="molecule type" value="Genomic_DNA"/>
</dbReference>
<proteinExistence type="predicted"/>
<sequence length="211" mass="24817">MELSKMAVETINRENELALWLMVSSPRPVTNEWIMDHYQIDMATLHQDLAVIKDFASTFRLTLNPEFDQLSIYGHENDIQQAMLFILMDLHGQASDKKNYLPQEPFGTQRLTNVINNGIDNLAAFTDLSDASKTDLANYLWTLTLRYHFGVVKHAHFQQLFTHKQAHTIEAYDQLFKWSERMLNDLSQLYRDFDFPELETYLLTLRVWLNK</sequence>
<comment type="caution">
    <text evidence="1">The sequence shown here is derived from an EMBL/GenBank/DDBJ whole genome shotgun (WGS) entry which is preliminary data.</text>
</comment>
<dbReference type="AlphaFoldDB" id="A0A081BKP8"/>
<accession>A0A081BKP8</accession>
<dbReference type="eggNOG" id="ENOG5030B17">
    <property type="taxonomic scope" value="Bacteria"/>
</dbReference>
<protein>
    <submittedName>
        <fullName evidence="1">Uncharacterized protein</fullName>
    </submittedName>
</protein>
<gene>
    <name evidence="1" type="ORF">LOSG293_420020</name>
</gene>
<evidence type="ECO:0000313" key="1">
    <source>
        <dbReference type="EMBL" id="GAK48616.1"/>
    </source>
</evidence>
<keyword evidence="2" id="KW-1185">Reference proteome</keyword>
<organism evidence="1 2">
    <name type="scientific">Secundilactobacillus oryzae JCM 18671</name>
    <dbReference type="NCBI Taxonomy" id="1291743"/>
    <lineage>
        <taxon>Bacteria</taxon>
        <taxon>Bacillati</taxon>
        <taxon>Bacillota</taxon>
        <taxon>Bacilli</taxon>
        <taxon>Lactobacillales</taxon>
        <taxon>Lactobacillaceae</taxon>
        <taxon>Secundilactobacillus</taxon>
    </lineage>
</organism>
<reference evidence="1" key="1">
    <citation type="journal article" date="2014" name="Genome Announc.">
        <title>Draft Genome Sequence of Lactobacillus oryzae Strain SG293T.</title>
        <authorList>
            <person name="Tanizawa Y."/>
            <person name="Fujisawa T."/>
            <person name="Mochizuki T."/>
            <person name="Kaminuma E."/>
            <person name="Nakamura Y."/>
            <person name="Tohno M."/>
        </authorList>
    </citation>
    <scope>NUCLEOTIDE SEQUENCE [LARGE SCALE GENOMIC DNA]</scope>
    <source>
        <strain evidence="1">SG293</strain>
    </source>
</reference>
<name>A0A081BKP8_9LACO</name>